<reference evidence="2 3" key="1">
    <citation type="submission" date="2018-06" db="EMBL/GenBank/DDBJ databases">
        <title>Genomic Encyclopedia of Type Strains, Phase IV (KMG-IV): sequencing the most valuable type-strain genomes for metagenomic binning, comparative biology and taxonomic classification.</title>
        <authorList>
            <person name="Goeker M."/>
        </authorList>
    </citation>
    <scope>NUCLEOTIDE SEQUENCE [LARGE SCALE GENOMIC DNA]</scope>
    <source>
        <strain evidence="2 3">DSM 24032</strain>
    </source>
</reference>
<keyword evidence="1" id="KW-1133">Transmembrane helix</keyword>
<protein>
    <recommendedName>
        <fullName evidence="4">TIGR04086 family membrane protein</fullName>
    </recommendedName>
</protein>
<dbReference type="AlphaFoldDB" id="A0A395JKT9"/>
<keyword evidence="1" id="KW-0472">Membrane</keyword>
<keyword evidence="1" id="KW-0812">Transmembrane</keyword>
<name>A0A395JKT9_9GAMM</name>
<dbReference type="Proteomes" id="UP000253083">
    <property type="component" value="Unassembled WGS sequence"/>
</dbReference>
<sequence>MKINSRLKIFLSALAGTIFGYVQSSSSIPGLSKIAFNPNTIYSIIIFGGLAGFFIGMYSISKSNKEEDRHAGYAFFLCLCAGISIPTLLRDYNGAIFESLSMVSAFFGSIAVFLVLGGAVSAIFSKST</sequence>
<evidence type="ECO:0000256" key="1">
    <source>
        <dbReference type="SAM" id="Phobius"/>
    </source>
</evidence>
<evidence type="ECO:0000313" key="2">
    <source>
        <dbReference type="EMBL" id="RBP49578.1"/>
    </source>
</evidence>
<dbReference type="EMBL" id="QNRT01000003">
    <property type="protein sequence ID" value="RBP49578.1"/>
    <property type="molecule type" value="Genomic_DNA"/>
</dbReference>
<keyword evidence="3" id="KW-1185">Reference proteome</keyword>
<feature type="transmembrane region" description="Helical" evidence="1">
    <location>
        <begin position="101"/>
        <end position="124"/>
    </location>
</feature>
<feature type="transmembrane region" description="Helical" evidence="1">
    <location>
        <begin position="72"/>
        <end position="89"/>
    </location>
</feature>
<evidence type="ECO:0000313" key="3">
    <source>
        <dbReference type="Proteomes" id="UP000253083"/>
    </source>
</evidence>
<comment type="caution">
    <text evidence="2">The sequence shown here is derived from an EMBL/GenBank/DDBJ whole genome shotgun (WGS) entry which is preliminary data.</text>
</comment>
<organism evidence="2 3">
    <name type="scientific">Arenicella xantha</name>
    <dbReference type="NCBI Taxonomy" id="644221"/>
    <lineage>
        <taxon>Bacteria</taxon>
        <taxon>Pseudomonadati</taxon>
        <taxon>Pseudomonadota</taxon>
        <taxon>Gammaproteobacteria</taxon>
        <taxon>Arenicellales</taxon>
        <taxon>Arenicellaceae</taxon>
        <taxon>Arenicella</taxon>
    </lineage>
</organism>
<dbReference type="RefSeq" id="WP_113954588.1">
    <property type="nucleotide sequence ID" value="NZ_QNRT01000003.1"/>
</dbReference>
<gene>
    <name evidence="2" type="ORF">DFR28_1033</name>
</gene>
<accession>A0A395JKT9</accession>
<dbReference type="InParanoid" id="A0A395JKT9"/>
<feature type="transmembrane region" description="Helical" evidence="1">
    <location>
        <begin position="40"/>
        <end position="60"/>
    </location>
</feature>
<evidence type="ECO:0008006" key="4">
    <source>
        <dbReference type="Google" id="ProtNLM"/>
    </source>
</evidence>
<proteinExistence type="predicted"/>